<gene>
    <name evidence="1" type="ORF">CUN48_07290</name>
</gene>
<organism evidence="1 2">
    <name type="scientific">Candidatus Thermofonsia Clade 3 bacterium</name>
    <dbReference type="NCBI Taxonomy" id="2364212"/>
    <lineage>
        <taxon>Bacteria</taxon>
        <taxon>Bacillati</taxon>
        <taxon>Chloroflexota</taxon>
        <taxon>Candidatus Thermofontia</taxon>
        <taxon>Candidatus Thermofonsia Clade 3</taxon>
    </lineage>
</organism>
<evidence type="ECO:0000313" key="1">
    <source>
        <dbReference type="EMBL" id="PJF47722.1"/>
    </source>
</evidence>
<reference evidence="1 2" key="1">
    <citation type="submission" date="2017-11" db="EMBL/GenBank/DDBJ databases">
        <title>Evolution of Phototrophy in the Chloroflexi Phylum Driven by Horizontal Gene Transfer.</title>
        <authorList>
            <person name="Ward L.M."/>
            <person name="Hemp J."/>
            <person name="Shih P.M."/>
            <person name="Mcglynn S.E."/>
            <person name="Fischer W."/>
        </authorList>
    </citation>
    <scope>NUCLEOTIDE SEQUENCE [LARGE SCALE GENOMIC DNA]</scope>
    <source>
        <strain evidence="1">JP3_7</strain>
    </source>
</reference>
<name>A0A2M8QD92_9CHLR</name>
<accession>A0A2M8QD92</accession>
<feature type="non-terminal residue" evidence="1">
    <location>
        <position position="1"/>
    </location>
</feature>
<dbReference type="EMBL" id="PGTN01000037">
    <property type="protein sequence ID" value="PJF47722.1"/>
    <property type="molecule type" value="Genomic_DNA"/>
</dbReference>
<comment type="caution">
    <text evidence="1">The sequence shown here is derived from an EMBL/GenBank/DDBJ whole genome shotgun (WGS) entry which is preliminary data.</text>
</comment>
<sequence>RELFNVRGHFFNTYPERDEYRYNPWSRSYVNPNGDYYAQKHPDEDFAETFTVWLTPRSNWQRVYRHYPTALKKLRFTDRVVKELGVCPPLVEVDESWMLEPYTEVKLTVAQFMKAKPNRYYHKVTGYVDPDLKEMFRPQPQRCTRRELFSRFMRAEAFIKAHKQLLISRIAYWVSVDSVVVFDLLDKLITRARALNLWLEKAQEEKKLIELTTYVAALCTRYKNTGQYLA</sequence>
<evidence type="ECO:0000313" key="2">
    <source>
        <dbReference type="Proteomes" id="UP000230790"/>
    </source>
</evidence>
<dbReference type="AlphaFoldDB" id="A0A2M8QD92"/>
<protein>
    <submittedName>
        <fullName evidence="1">Uncharacterized protein</fullName>
    </submittedName>
</protein>
<proteinExistence type="predicted"/>
<dbReference type="Proteomes" id="UP000230790">
    <property type="component" value="Unassembled WGS sequence"/>
</dbReference>